<accession>A0AAW0LEV3</accession>
<reference evidence="1 2" key="1">
    <citation type="journal article" date="2018" name="Sci. Data">
        <title>The draft genome sequence of cork oak.</title>
        <authorList>
            <person name="Ramos A.M."/>
            <person name="Usie A."/>
            <person name="Barbosa P."/>
            <person name="Barros P.M."/>
            <person name="Capote T."/>
            <person name="Chaves I."/>
            <person name="Simoes F."/>
            <person name="Abreu I."/>
            <person name="Carrasquinho I."/>
            <person name="Faro C."/>
            <person name="Guimaraes J.B."/>
            <person name="Mendonca D."/>
            <person name="Nobrega F."/>
            <person name="Rodrigues L."/>
            <person name="Saibo N.J.M."/>
            <person name="Varela M.C."/>
            <person name="Egas C."/>
            <person name="Matos J."/>
            <person name="Miguel C.M."/>
            <person name="Oliveira M.M."/>
            <person name="Ricardo C.P."/>
            <person name="Goncalves S."/>
        </authorList>
    </citation>
    <scope>NUCLEOTIDE SEQUENCE [LARGE SCALE GENOMIC DNA]</scope>
    <source>
        <strain evidence="2">cv. HL8</strain>
    </source>
</reference>
<protein>
    <submittedName>
        <fullName evidence="1">Nuclear intron maturase 3</fullName>
    </submittedName>
</protein>
<gene>
    <name evidence="1" type="primary">NMAT3_8</name>
    <name evidence="1" type="ORF">CFP56_003034</name>
</gene>
<proteinExistence type="predicted"/>
<dbReference type="GO" id="GO:0006315">
    <property type="term" value="P:homing of group II introns"/>
    <property type="evidence" value="ECO:0007669"/>
    <property type="project" value="TreeGrafter"/>
</dbReference>
<dbReference type="PANTHER" id="PTHR33642:SF4">
    <property type="entry name" value="COX1_OXI3 INTRON 1 PROTEIN-RELATED"/>
    <property type="match status" value="1"/>
</dbReference>
<comment type="caution">
    <text evidence="1">The sequence shown here is derived from an EMBL/GenBank/DDBJ whole genome shotgun (WGS) entry which is preliminary data.</text>
</comment>
<dbReference type="EMBL" id="PKMF04000114">
    <property type="protein sequence ID" value="KAK7849386.1"/>
    <property type="molecule type" value="Genomic_DNA"/>
</dbReference>
<dbReference type="PANTHER" id="PTHR33642">
    <property type="entry name" value="COX1/OXI3 INTRON 1 PROTEIN-RELATED"/>
    <property type="match status" value="1"/>
</dbReference>
<dbReference type="Proteomes" id="UP000237347">
    <property type="component" value="Unassembled WGS sequence"/>
</dbReference>
<sequence>MDTVYYQVRLLQNRLSVNPSVEDKWVPGMGAIHESLNRKCLHLCSCHTNDLYMGNITLQDIDCTAFVDLLMSLSFVVMNPRFSENNARKPVLPTLFVLVVGTCEELFSSIVGLKKEPSCLQAARSKWFRWLLRMIKLLIALEDNNTIKWLDFFCCFHNFKMTKNVATYH</sequence>
<dbReference type="GO" id="GO:0005739">
    <property type="term" value="C:mitochondrion"/>
    <property type="evidence" value="ECO:0007669"/>
    <property type="project" value="TreeGrafter"/>
</dbReference>
<evidence type="ECO:0000313" key="2">
    <source>
        <dbReference type="Proteomes" id="UP000237347"/>
    </source>
</evidence>
<organism evidence="1 2">
    <name type="scientific">Quercus suber</name>
    <name type="common">Cork oak</name>
    <dbReference type="NCBI Taxonomy" id="58331"/>
    <lineage>
        <taxon>Eukaryota</taxon>
        <taxon>Viridiplantae</taxon>
        <taxon>Streptophyta</taxon>
        <taxon>Embryophyta</taxon>
        <taxon>Tracheophyta</taxon>
        <taxon>Spermatophyta</taxon>
        <taxon>Magnoliopsida</taxon>
        <taxon>eudicotyledons</taxon>
        <taxon>Gunneridae</taxon>
        <taxon>Pentapetalae</taxon>
        <taxon>rosids</taxon>
        <taxon>fabids</taxon>
        <taxon>Fagales</taxon>
        <taxon>Fagaceae</taxon>
        <taxon>Quercus</taxon>
    </lineage>
</organism>
<name>A0AAW0LEV3_QUESU</name>
<keyword evidence="2" id="KW-1185">Reference proteome</keyword>
<evidence type="ECO:0000313" key="1">
    <source>
        <dbReference type="EMBL" id="KAK7849386.1"/>
    </source>
</evidence>
<dbReference type="GO" id="GO:0003964">
    <property type="term" value="F:RNA-directed DNA polymerase activity"/>
    <property type="evidence" value="ECO:0007669"/>
    <property type="project" value="TreeGrafter"/>
</dbReference>
<dbReference type="GO" id="GO:0090615">
    <property type="term" value="P:mitochondrial mRNA processing"/>
    <property type="evidence" value="ECO:0007669"/>
    <property type="project" value="TreeGrafter"/>
</dbReference>
<dbReference type="AlphaFoldDB" id="A0AAW0LEV3"/>